<keyword evidence="2" id="KW-0963">Cytoplasm</keyword>
<keyword evidence="4" id="KW-0677">Repeat</keyword>
<evidence type="ECO:0000256" key="2">
    <source>
        <dbReference type="ARBA" id="ARBA00022490"/>
    </source>
</evidence>
<evidence type="ECO:0000256" key="3">
    <source>
        <dbReference type="ARBA" id="ARBA00022574"/>
    </source>
</evidence>
<dbReference type="InterPro" id="IPR036322">
    <property type="entry name" value="WD40_repeat_dom_sf"/>
</dbReference>
<evidence type="ECO:0000313" key="7">
    <source>
        <dbReference type="RefSeq" id="XP_013771662.1"/>
    </source>
</evidence>
<organism evidence="6 7">
    <name type="scientific">Limulus polyphemus</name>
    <name type="common">Atlantic horseshoe crab</name>
    <dbReference type="NCBI Taxonomy" id="6850"/>
    <lineage>
        <taxon>Eukaryota</taxon>
        <taxon>Metazoa</taxon>
        <taxon>Ecdysozoa</taxon>
        <taxon>Arthropoda</taxon>
        <taxon>Chelicerata</taxon>
        <taxon>Merostomata</taxon>
        <taxon>Xiphosura</taxon>
        <taxon>Limulidae</taxon>
        <taxon>Limulus</taxon>
    </lineage>
</organism>
<keyword evidence="6" id="KW-1185">Reference proteome</keyword>
<name>A0ABM1AZF8_LIMPO</name>
<comment type="subcellular location">
    <subcellularLocation>
        <location evidence="1">Cytoplasm</location>
    </subcellularLocation>
</comment>
<dbReference type="Gene3D" id="2.130.10.10">
    <property type="entry name" value="YVTN repeat-like/Quinoprotein amine dehydrogenase"/>
    <property type="match status" value="3"/>
</dbReference>
<proteinExistence type="predicted"/>
<dbReference type="PROSITE" id="PS50082">
    <property type="entry name" value="WD_REPEATS_2"/>
    <property type="match status" value="1"/>
</dbReference>
<keyword evidence="3 5" id="KW-0853">WD repeat</keyword>
<feature type="repeat" description="WD" evidence="5">
    <location>
        <begin position="229"/>
        <end position="273"/>
    </location>
</feature>
<reference evidence="7" key="1">
    <citation type="submission" date="2025-08" db="UniProtKB">
        <authorList>
            <consortium name="RefSeq"/>
        </authorList>
    </citation>
    <scope>IDENTIFICATION</scope>
    <source>
        <tissue evidence="7">Muscle</tissue>
    </source>
</reference>
<evidence type="ECO:0000256" key="1">
    <source>
        <dbReference type="ARBA" id="ARBA00004496"/>
    </source>
</evidence>
<dbReference type="GeneID" id="106456841"/>
<accession>A0ABM1AZF8</accession>
<evidence type="ECO:0000256" key="4">
    <source>
        <dbReference type="ARBA" id="ARBA00022737"/>
    </source>
</evidence>
<dbReference type="PANTHER" id="PTHR12442:SF26">
    <property type="entry name" value="CYTOPLASMIC DYNEIN 2 INTERMEDIATE CHAIN 2"/>
    <property type="match status" value="1"/>
</dbReference>
<dbReference type="PANTHER" id="PTHR12442">
    <property type="entry name" value="DYNEIN INTERMEDIATE CHAIN"/>
    <property type="match status" value="1"/>
</dbReference>
<dbReference type="InterPro" id="IPR050687">
    <property type="entry name" value="Dynein_IC"/>
</dbReference>
<dbReference type="SMART" id="SM00320">
    <property type="entry name" value="WD40"/>
    <property type="match status" value="4"/>
</dbReference>
<gene>
    <name evidence="7" type="primary">LOC106456841</name>
</gene>
<dbReference type="Proteomes" id="UP000694941">
    <property type="component" value="Unplaced"/>
</dbReference>
<protein>
    <submittedName>
        <fullName evidence="7">WD repeat-containing protein 34-like</fullName>
    </submittedName>
</protein>
<evidence type="ECO:0000313" key="6">
    <source>
        <dbReference type="Proteomes" id="UP000694941"/>
    </source>
</evidence>
<evidence type="ECO:0000256" key="5">
    <source>
        <dbReference type="PROSITE-ProRule" id="PRU00221"/>
    </source>
</evidence>
<sequence length="499" mass="55187">MFEDHQPNYTEFVSAWKETRATQNNESQTEALLTATEETQVPEKSEVEIQTDENKDEKHFNIDNMSNPELISGVLQFLNKVTDVMCAQLEKNSRSHAFDRYTLRSDLEYGNTDLKHTLVYEPLLKDSEFQCSDLSWNSTGTLLAVGYSSVLHDDWCTHDSAVCLWNLHRRDFNSRKPNTVIETDCCLTCLSFHSNLAPVLAGGKFSGEIVLWNTGREDDMTLATTGAVTDSHHEAITSLHWIPTHQDQFSFISTSLDGKILFWKINDRNQSLEIKDGFILLADHLPRNLGIKSTRPDSEVGITSMSLNSEDPSICLIATEGGGVIQGSFNSQSVAGYGASSFTLKNPVVMSFTPHRGYIGSIQCSPHTRNLFLTCGSDGELRIYSLLQSKPVLTIQSPVGFQKSWWSVVRPLVISTVTANGELQIYDLQASCSAPVSSLSFSQNSCSGTALQFNPQSFELLASGTSDGKAQVWQLGNQLVASGVQEVEKLNDIAKTTND</sequence>
<dbReference type="RefSeq" id="XP_013771662.1">
    <property type="nucleotide sequence ID" value="XM_013916208.2"/>
</dbReference>
<dbReference type="InterPro" id="IPR001680">
    <property type="entry name" value="WD40_rpt"/>
</dbReference>
<dbReference type="SUPFAM" id="SSF50978">
    <property type="entry name" value="WD40 repeat-like"/>
    <property type="match status" value="1"/>
</dbReference>
<dbReference type="InterPro" id="IPR015943">
    <property type="entry name" value="WD40/YVTN_repeat-like_dom_sf"/>
</dbReference>
<dbReference type="Pfam" id="PF00400">
    <property type="entry name" value="WD40"/>
    <property type="match status" value="2"/>
</dbReference>